<dbReference type="PRINTS" id="PR00069">
    <property type="entry name" value="ALDKETRDTASE"/>
</dbReference>
<evidence type="ECO:0000256" key="3">
    <source>
        <dbReference type="ARBA" id="ARBA00023002"/>
    </source>
</evidence>
<dbReference type="PROSITE" id="PS00062">
    <property type="entry name" value="ALDOKETO_REDUCTASE_2"/>
    <property type="match status" value="1"/>
</dbReference>
<name>A0A0B7K550_BIOOC</name>
<sequence>MASQSATAGAPIPTLKLNDGNVVPVLGFGVGTAHFKRGTSDFDDKVLEVAKIAIDVGFRHLDGAEAYGNEEELGRAIKQSGVPREQLFVTTKMHATKPQTVQDAFNTSLTKLGLEYVDLYLLHGPWYAKTEEELQARWADVEKLKESGRAKSIGVSNFLQEDLEKLLKTAKIVPAINQIEYHPYLQHGNLIDFHRKNDIAVASYGPLTPLTRAKGGPVDDLWTKLAAKYGVSESDIGLRWVLDQGIVALTTSSNRARLEGYWSNVFKFKLTTEEVAEISKLGKQKNFRAFWHDKFASDDFR</sequence>
<feature type="binding site" evidence="5">
    <location>
        <position position="123"/>
    </location>
    <ligand>
        <name>substrate</name>
    </ligand>
</feature>
<dbReference type="InterPro" id="IPR018170">
    <property type="entry name" value="Aldo/ket_reductase_CS"/>
</dbReference>
<gene>
    <name evidence="8" type="ORF">BN869_000006197_1</name>
</gene>
<dbReference type="InterPro" id="IPR044494">
    <property type="entry name" value="AKR3C2/3"/>
</dbReference>
<dbReference type="PANTHER" id="PTHR43827">
    <property type="entry name" value="2,5-DIKETO-D-GLUCONIC ACID REDUCTASE"/>
    <property type="match status" value="1"/>
</dbReference>
<evidence type="ECO:0000313" key="8">
    <source>
        <dbReference type="EMBL" id="CEO50140.1"/>
    </source>
</evidence>
<dbReference type="EMBL" id="CDPU01000017">
    <property type="protein sequence ID" value="CEO50140.1"/>
    <property type="molecule type" value="Genomic_DNA"/>
</dbReference>
<dbReference type="GO" id="GO:0016652">
    <property type="term" value="F:oxidoreductase activity, acting on NAD(P)H as acceptor"/>
    <property type="evidence" value="ECO:0007669"/>
    <property type="project" value="InterPro"/>
</dbReference>
<dbReference type="Gene3D" id="3.20.20.100">
    <property type="entry name" value="NADP-dependent oxidoreductase domain"/>
    <property type="match status" value="1"/>
</dbReference>
<dbReference type="Pfam" id="PF00248">
    <property type="entry name" value="Aldo_ket_red"/>
    <property type="match status" value="1"/>
</dbReference>
<dbReference type="GO" id="GO:0016616">
    <property type="term" value="F:oxidoreductase activity, acting on the CH-OH group of donors, NAD or NADP as acceptor"/>
    <property type="evidence" value="ECO:0007669"/>
    <property type="project" value="UniProtKB-ARBA"/>
</dbReference>
<dbReference type="InterPro" id="IPR020471">
    <property type="entry name" value="AKR"/>
</dbReference>
<evidence type="ECO:0000256" key="5">
    <source>
        <dbReference type="PIRSR" id="PIRSR000097-2"/>
    </source>
</evidence>
<dbReference type="SUPFAM" id="SSF51430">
    <property type="entry name" value="NAD(P)-linked oxidoreductase"/>
    <property type="match status" value="1"/>
</dbReference>
<keyword evidence="3" id="KW-0560">Oxidoreductase</keyword>
<dbReference type="FunFam" id="3.20.20.100:FF:000002">
    <property type="entry name" value="2,5-diketo-D-gluconic acid reductase A"/>
    <property type="match status" value="1"/>
</dbReference>
<keyword evidence="2" id="KW-0521">NADP</keyword>
<accession>A0A0B7K550</accession>
<comment type="similarity">
    <text evidence="1">Belongs to the aldo/keto reductase family.</text>
</comment>
<feature type="site" description="Lowers pKa of active site Tyr" evidence="6">
    <location>
        <position position="92"/>
    </location>
</feature>
<evidence type="ECO:0000256" key="6">
    <source>
        <dbReference type="PIRSR" id="PIRSR000097-3"/>
    </source>
</evidence>
<dbReference type="AlphaFoldDB" id="A0A0B7K550"/>
<dbReference type="PROSITE" id="PS00798">
    <property type="entry name" value="ALDOKETO_REDUCTASE_1"/>
    <property type="match status" value="1"/>
</dbReference>
<dbReference type="PANTHER" id="PTHR43827:SF3">
    <property type="entry name" value="NADP-DEPENDENT OXIDOREDUCTASE DOMAIN-CONTAINING PROTEIN"/>
    <property type="match status" value="1"/>
</dbReference>
<evidence type="ECO:0000259" key="7">
    <source>
        <dbReference type="Pfam" id="PF00248"/>
    </source>
</evidence>
<evidence type="ECO:0000256" key="2">
    <source>
        <dbReference type="ARBA" id="ARBA00022857"/>
    </source>
</evidence>
<feature type="active site" description="Proton donor" evidence="4">
    <location>
        <position position="67"/>
    </location>
</feature>
<feature type="domain" description="NADP-dependent oxidoreductase" evidence="7">
    <location>
        <begin position="29"/>
        <end position="281"/>
    </location>
</feature>
<dbReference type="InterPro" id="IPR023210">
    <property type="entry name" value="NADP_OxRdtase_dom"/>
</dbReference>
<dbReference type="InterPro" id="IPR036812">
    <property type="entry name" value="NAD(P)_OxRdtase_dom_sf"/>
</dbReference>
<evidence type="ECO:0000256" key="1">
    <source>
        <dbReference type="ARBA" id="ARBA00007905"/>
    </source>
</evidence>
<reference evidence="8" key="1">
    <citation type="submission" date="2015-01" db="EMBL/GenBank/DDBJ databases">
        <authorList>
            <person name="Durling Mikael"/>
        </authorList>
    </citation>
    <scope>NUCLEOTIDE SEQUENCE</scope>
</reference>
<evidence type="ECO:0000256" key="4">
    <source>
        <dbReference type="PIRSR" id="PIRSR000097-1"/>
    </source>
</evidence>
<dbReference type="PIRSF" id="PIRSF000097">
    <property type="entry name" value="AKR"/>
    <property type="match status" value="1"/>
</dbReference>
<protein>
    <recommendedName>
        <fullName evidence="7">NADP-dependent oxidoreductase domain-containing protein</fullName>
    </recommendedName>
</protein>
<organism evidence="8">
    <name type="scientific">Bionectria ochroleuca</name>
    <name type="common">Gliocladium roseum</name>
    <dbReference type="NCBI Taxonomy" id="29856"/>
    <lineage>
        <taxon>Eukaryota</taxon>
        <taxon>Fungi</taxon>
        <taxon>Dikarya</taxon>
        <taxon>Ascomycota</taxon>
        <taxon>Pezizomycotina</taxon>
        <taxon>Sordariomycetes</taxon>
        <taxon>Hypocreomycetidae</taxon>
        <taxon>Hypocreales</taxon>
        <taxon>Bionectriaceae</taxon>
        <taxon>Clonostachys</taxon>
    </lineage>
</organism>
<proteinExistence type="inferred from homology"/>
<dbReference type="CDD" id="cd19120">
    <property type="entry name" value="AKR_AKR3C2-3"/>
    <property type="match status" value="1"/>
</dbReference>